<sequence length="193" mass="22354">MRYRSFCRELKVTQSMNLNNMMDFFKGNDMLPTDTLESHLGQVEQAIKKRINALVAIIRDIERQQTAPTHEMLQLLFQEAGGQLRKPPETSKTIAGLKVLDQPELSFEKHEAILAKLQDIPIDGYTHYKNQYFKTQQQLQDLQSLINKSLKQSKYISPSFGSGYVRLEISKTDYKQLKTQSHVSNHKPTKNRK</sequence>
<keyword evidence="2" id="KW-1185">Reference proteome</keyword>
<dbReference type="Proteomes" id="UP000308713">
    <property type="component" value="Unassembled WGS sequence"/>
</dbReference>
<organism evidence="1 2">
    <name type="scientific">Allotamlana fucoidanivorans</name>
    <dbReference type="NCBI Taxonomy" id="2583814"/>
    <lineage>
        <taxon>Bacteria</taxon>
        <taxon>Pseudomonadati</taxon>
        <taxon>Bacteroidota</taxon>
        <taxon>Flavobacteriia</taxon>
        <taxon>Flavobacteriales</taxon>
        <taxon>Flavobacteriaceae</taxon>
        <taxon>Allotamlana</taxon>
    </lineage>
</organism>
<comment type="caution">
    <text evidence="1">The sequence shown here is derived from an EMBL/GenBank/DDBJ whole genome shotgun (WGS) entry which is preliminary data.</text>
</comment>
<dbReference type="AlphaFoldDB" id="A0A5C4SQM6"/>
<proteinExistence type="predicted"/>
<reference evidence="1 2" key="1">
    <citation type="submission" date="2019-05" db="EMBL/GenBank/DDBJ databases">
        <title>Tamlana fucoidanivorans sp. nov., isolated from the surface of algae collected from Fujian province in China.</title>
        <authorList>
            <person name="Li J."/>
        </authorList>
    </citation>
    <scope>NUCLEOTIDE SEQUENCE [LARGE SCALE GENOMIC DNA]</scope>
    <source>
        <strain evidence="1 2">CW2-9</strain>
    </source>
</reference>
<evidence type="ECO:0000313" key="2">
    <source>
        <dbReference type="Proteomes" id="UP000308713"/>
    </source>
</evidence>
<name>A0A5C4SQM6_9FLAO</name>
<gene>
    <name evidence="1" type="ORF">FGF67_03635</name>
</gene>
<dbReference type="NCBIfam" id="NF041200">
    <property type="entry name" value="mob_BfmA_Nterm"/>
    <property type="match status" value="1"/>
</dbReference>
<evidence type="ECO:0000313" key="1">
    <source>
        <dbReference type="EMBL" id="TNJ46095.1"/>
    </source>
</evidence>
<dbReference type="OrthoDB" id="1441069at2"/>
<dbReference type="RefSeq" id="WP_139695110.1">
    <property type="nucleotide sequence ID" value="NZ_CP074074.1"/>
</dbReference>
<dbReference type="InterPro" id="IPR048012">
    <property type="entry name" value="BfmA-like_N"/>
</dbReference>
<protein>
    <submittedName>
        <fullName evidence="1">Uncharacterized protein</fullName>
    </submittedName>
</protein>
<dbReference type="EMBL" id="VDCS01000003">
    <property type="protein sequence ID" value="TNJ46095.1"/>
    <property type="molecule type" value="Genomic_DNA"/>
</dbReference>
<accession>A0A5C4SQM6</accession>